<evidence type="ECO:0000313" key="6">
    <source>
        <dbReference type="Proteomes" id="UP001649230"/>
    </source>
</evidence>
<reference evidence="5 6" key="1">
    <citation type="journal article" date="2024" name="Int. J. Syst. Evol. Microbiol.">
        <title>Paenibacillus hexagrammi sp. nov., a novel bacterium isolated from the gut content of Hexagrammos agrammus.</title>
        <authorList>
            <person name="Jung H.K."/>
            <person name="Kim D.G."/>
            <person name="Zin H."/>
            <person name="Park J."/>
            <person name="Jung H."/>
            <person name="Kim Y.O."/>
            <person name="Kong H.J."/>
            <person name="Kim J.W."/>
            <person name="Kim Y.S."/>
        </authorList>
    </citation>
    <scope>NUCLEOTIDE SEQUENCE [LARGE SCALE GENOMIC DNA]</scope>
    <source>
        <strain evidence="5 6">YPD9-1</strain>
    </source>
</reference>
<evidence type="ECO:0000256" key="2">
    <source>
        <dbReference type="ARBA" id="ARBA00023125"/>
    </source>
</evidence>
<dbReference type="InterPro" id="IPR037923">
    <property type="entry name" value="HTH-like"/>
</dbReference>
<dbReference type="InterPro" id="IPR018062">
    <property type="entry name" value="HTH_AraC-typ_CS"/>
</dbReference>
<dbReference type="Pfam" id="PF02311">
    <property type="entry name" value="AraC_binding"/>
    <property type="match status" value="1"/>
</dbReference>
<dbReference type="PANTHER" id="PTHR43280">
    <property type="entry name" value="ARAC-FAMILY TRANSCRIPTIONAL REGULATOR"/>
    <property type="match status" value="1"/>
</dbReference>
<dbReference type="SUPFAM" id="SSF51215">
    <property type="entry name" value="Regulatory protein AraC"/>
    <property type="match status" value="1"/>
</dbReference>
<dbReference type="InterPro" id="IPR009057">
    <property type="entry name" value="Homeodomain-like_sf"/>
</dbReference>
<dbReference type="PANTHER" id="PTHR43280:SF2">
    <property type="entry name" value="HTH-TYPE TRANSCRIPTIONAL REGULATOR EXSA"/>
    <property type="match status" value="1"/>
</dbReference>
<dbReference type="InterPro" id="IPR003313">
    <property type="entry name" value="AraC-bd"/>
</dbReference>
<keyword evidence="6" id="KW-1185">Reference proteome</keyword>
<evidence type="ECO:0000256" key="1">
    <source>
        <dbReference type="ARBA" id="ARBA00023015"/>
    </source>
</evidence>
<keyword evidence="1" id="KW-0805">Transcription regulation</keyword>
<gene>
    <name evidence="5" type="ORF">L0M14_22210</name>
</gene>
<dbReference type="Gene3D" id="1.10.10.60">
    <property type="entry name" value="Homeodomain-like"/>
    <property type="match status" value="2"/>
</dbReference>
<dbReference type="EMBL" id="CP090978">
    <property type="protein sequence ID" value="UJF32389.1"/>
    <property type="molecule type" value="Genomic_DNA"/>
</dbReference>
<dbReference type="Gene3D" id="2.60.120.10">
    <property type="entry name" value="Jelly Rolls"/>
    <property type="match status" value="1"/>
</dbReference>
<organism evidence="5 6">
    <name type="scientific">Paenibacillus hexagrammi</name>
    <dbReference type="NCBI Taxonomy" id="2908839"/>
    <lineage>
        <taxon>Bacteria</taxon>
        <taxon>Bacillati</taxon>
        <taxon>Bacillota</taxon>
        <taxon>Bacilli</taxon>
        <taxon>Bacillales</taxon>
        <taxon>Paenibacillaceae</taxon>
        <taxon>Paenibacillus</taxon>
    </lineage>
</organism>
<evidence type="ECO:0000313" key="5">
    <source>
        <dbReference type="EMBL" id="UJF32389.1"/>
    </source>
</evidence>
<keyword evidence="3" id="KW-0804">Transcription</keyword>
<dbReference type="Pfam" id="PF12833">
    <property type="entry name" value="HTH_18"/>
    <property type="match status" value="1"/>
</dbReference>
<protein>
    <submittedName>
        <fullName evidence="5">AraC family transcriptional regulator</fullName>
    </submittedName>
</protein>
<dbReference type="InterPro" id="IPR018060">
    <property type="entry name" value="HTH_AraC"/>
</dbReference>
<accession>A0ABY3SEH5</accession>
<sequence length="280" mass="32829">MTHSVTFGKEDGPFYFQHIQRSGSFERTNHMHDVYELYYLYHGERMYFIKDHAYLITPGDLVLIKRRELHATADSDKLGHERVVMNFSESFLGSATVEIPYLLDAFAQGTPVLQLEPAFRPTVEAIFQKMMSEIKEPLLGQHFLLRQYLIELLLLTARYVRMHPVQAPEHLSPLHEKISKIVQYINAHYMENIRLEDVAERFHMNPTYVSRMFKRVTGFAFVEYIHLVRIQEAQRLLATTTIKVIDIADQVGFGSLVQFGRVFREICKTTPLRYRRASRM</sequence>
<dbReference type="PROSITE" id="PS00041">
    <property type="entry name" value="HTH_ARAC_FAMILY_1"/>
    <property type="match status" value="1"/>
</dbReference>
<dbReference type="PROSITE" id="PS01124">
    <property type="entry name" value="HTH_ARAC_FAMILY_2"/>
    <property type="match status" value="1"/>
</dbReference>
<evidence type="ECO:0000259" key="4">
    <source>
        <dbReference type="PROSITE" id="PS01124"/>
    </source>
</evidence>
<dbReference type="SUPFAM" id="SSF46689">
    <property type="entry name" value="Homeodomain-like"/>
    <property type="match status" value="2"/>
</dbReference>
<dbReference type="Proteomes" id="UP001649230">
    <property type="component" value="Chromosome"/>
</dbReference>
<evidence type="ECO:0000256" key="3">
    <source>
        <dbReference type="ARBA" id="ARBA00023163"/>
    </source>
</evidence>
<feature type="domain" description="HTH araC/xylS-type" evidence="4">
    <location>
        <begin position="179"/>
        <end position="277"/>
    </location>
</feature>
<proteinExistence type="predicted"/>
<name>A0ABY3SEH5_9BACL</name>
<keyword evidence="2" id="KW-0238">DNA-binding</keyword>
<dbReference type="InterPro" id="IPR014710">
    <property type="entry name" value="RmlC-like_jellyroll"/>
</dbReference>
<dbReference type="SMART" id="SM00342">
    <property type="entry name" value="HTH_ARAC"/>
    <property type="match status" value="1"/>
</dbReference>
<dbReference type="RefSeq" id="WP_235118733.1">
    <property type="nucleotide sequence ID" value="NZ_CP090978.1"/>
</dbReference>